<protein>
    <submittedName>
        <fullName evidence="4">SDR family NAD(P)-dependent oxidoreductase</fullName>
        <ecNumber evidence="4">1.1.1.100</ecNumber>
    </submittedName>
</protein>
<dbReference type="InterPro" id="IPR036291">
    <property type="entry name" value="NAD(P)-bd_dom_sf"/>
</dbReference>
<evidence type="ECO:0000313" key="4">
    <source>
        <dbReference type="EMBL" id="AYF03442.1"/>
    </source>
</evidence>
<comment type="similarity">
    <text evidence="1">Belongs to the short-chain dehydrogenases/reductases (SDR) family.</text>
</comment>
<dbReference type="PANTHER" id="PTHR42760">
    <property type="entry name" value="SHORT-CHAIN DEHYDROGENASES/REDUCTASES FAMILY MEMBER"/>
    <property type="match status" value="1"/>
</dbReference>
<evidence type="ECO:0000313" key="5">
    <source>
        <dbReference type="Proteomes" id="UP000272010"/>
    </source>
</evidence>
<organism evidence="4 5">
    <name type="scientific">Paracoccus yeei</name>
    <dbReference type="NCBI Taxonomy" id="147645"/>
    <lineage>
        <taxon>Bacteria</taxon>
        <taxon>Pseudomonadati</taxon>
        <taxon>Pseudomonadota</taxon>
        <taxon>Alphaproteobacteria</taxon>
        <taxon>Rhodobacterales</taxon>
        <taxon>Paracoccaceae</taxon>
        <taxon>Paracoccus</taxon>
    </lineage>
</organism>
<dbReference type="EC" id="1.1.1.100" evidence="4"/>
<dbReference type="Gene3D" id="3.40.50.720">
    <property type="entry name" value="NAD(P)-binding Rossmann-like Domain"/>
    <property type="match status" value="1"/>
</dbReference>
<dbReference type="FunFam" id="3.40.50.720:FF:000084">
    <property type="entry name" value="Short-chain dehydrogenase reductase"/>
    <property type="match status" value="1"/>
</dbReference>
<dbReference type="RefSeq" id="WP_221829790.1">
    <property type="nucleotide sequence ID" value="NZ_CP031079.1"/>
</dbReference>
<dbReference type="CDD" id="cd05233">
    <property type="entry name" value="SDR_c"/>
    <property type="match status" value="1"/>
</dbReference>
<dbReference type="Proteomes" id="UP000272010">
    <property type="component" value="Plasmid pYEE1"/>
</dbReference>
<dbReference type="InterPro" id="IPR057326">
    <property type="entry name" value="KR_dom"/>
</dbReference>
<dbReference type="InterPro" id="IPR020904">
    <property type="entry name" value="Sc_DH/Rdtase_CS"/>
</dbReference>
<proteinExistence type="inferred from homology"/>
<dbReference type="AlphaFoldDB" id="A0A386UU50"/>
<geneLocation type="plasmid" evidence="5">
    <name>pyee1</name>
</geneLocation>
<evidence type="ECO:0000259" key="3">
    <source>
        <dbReference type="SMART" id="SM00822"/>
    </source>
</evidence>
<name>A0A386UU50_9RHOB</name>
<dbReference type="PRINTS" id="PR00080">
    <property type="entry name" value="SDRFAMILY"/>
</dbReference>
<gene>
    <name evidence="4" type="ORF">PY32053_03900</name>
</gene>
<reference evidence="5" key="1">
    <citation type="submission" date="2018-07" db="EMBL/GenBank/DDBJ databases">
        <title>Genome Structure of the Opportunistic Pathogen Paracoccus yeei (Alphaproteobacteria) and Identification of Putative Virulence Factors.</title>
        <authorList>
            <person name="Lasek R."/>
            <person name="Szuplewska M."/>
            <person name="Mitura M."/>
            <person name="Decewicz P."/>
            <person name="Chmielowska C."/>
            <person name="Pawlot A."/>
            <person name="Sentkowska D."/>
            <person name="Czarnecki J."/>
            <person name="Bartosik D."/>
        </authorList>
    </citation>
    <scope>NUCLEOTIDE SEQUENCE [LARGE SCALE GENOMIC DNA]</scope>
    <source>
        <strain evidence="5">CCUG 32053</strain>
        <plasmid evidence="5">pyee1</plasmid>
    </source>
</reference>
<keyword evidence="2 4" id="KW-0560">Oxidoreductase</keyword>
<evidence type="ECO:0000256" key="1">
    <source>
        <dbReference type="ARBA" id="ARBA00006484"/>
    </source>
</evidence>
<dbReference type="SUPFAM" id="SSF51735">
    <property type="entry name" value="NAD(P)-binding Rossmann-fold domains"/>
    <property type="match status" value="1"/>
</dbReference>
<dbReference type="EMBL" id="CP031079">
    <property type="protein sequence ID" value="AYF03442.1"/>
    <property type="molecule type" value="Genomic_DNA"/>
</dbReference>
<dbReference type="PRINTS" id="PR00081">
    <property type="entry name" value="GDHRDH"/>
</dbReference>
<dbReference type="SMART" id="SM00822">
    <property type="entry name" value="PKS_KR"/>
    <property type="match status" value="1"/>
</dbReference>
<sequence>MSAPVVLITGGAAGIGLAIARRAAARGARLWLWDRDPDALRAAQSELGSRARTFAVDLADADAIAGAEAALADLPPTHLVNNAGILGRAMTLDAMEAAEIQRVLSINVTGTLLSSAAFLRARTPHPQAAIVNMSSIAGTNGGAPGHAVYGATKAALLALTCAMARDLAPEIRVNALAPGIIDTDIQKTVFADRDALRAAASGIPLGRVGSPDEVAEAAEWLLFAAPYVTGETIRVGGGRK</sequence>
<feature type="domain" description="Ketoreductase" evidence="3">
    <location>
        <begin position="4"/>
        <end position="183"/>
    </location>
</feature>
<dbReference type="PANTHER" id="PTHR42760:SF133">
    <property type="entry name" value="3-OXOACYL-[ACYL-CARRIER-PROTEIN] REDUCTASE"/>
    <property type="match status" value="1"/>
</dbReference>
<evidence type="ECO:0000256" key="2">
    <source>
        <dbReference type="ARBA" id="ARBA00023002"/>
    </source>
</evidence>
<dbReference type="Pfam" id="PF13561">
    <property type="entry name" value="adh_short_C2"/>
    <property type="match status" value="1"/>
</dbReference>
<dbReference type="InterPro" id="IPR002347">
    <property type="entry name" value="SDR_fam"/>
</dbReference>
<keyword evidence="4" id="KW-0614">Plasmid</keyword>
<accession>A0A386UU50</accession>
<dbReference type="GO" id="GO:0004316">
    <property type="term" value="F:3-oxoacyl-[acyl-carrier-protein] reductase (NADPH) activity"/>
    <property type="evidence" value="ECO:0007669"/>
    <property type="project" value="UniProtKB-EC"/>
</dbReference>
<dbReference type="PROSITE" id="PS00061">
    <property type="entry name" value="ADH_SHORT"/>
    <property type="match status" value="1"/>
</dbReference>